<keyword evidence="2" id="KW-0378">Hydrolase</keyword>
<organism evidence="7 8">
    <name type="scientific">Chloropicon roscoffensis</name>
    <dbReference type="NCBI Taxonomy" id="1461544"/>
    <lineage>
        <taxon>Eukaryota</taxon>
        <taxon>Viridiplantae</taxon>
        <taxon>Chlorophyta</taxon>
        <taxon>Chloropicophyceae</taxon>
        <taxon>Chloropicales</taxon>
        <taxon>Chloropicaceae</taxon>
        <taxon>Chloropicon</taxon>
    </lineage>
</organism>
<keyword evidence="2" id="KW-0904">Protein phosphatase</keyword>
<dbReference type="Pfam" id="PF02181">
    <property type="entry name" value="FH2"/>
    <property type="match status" value="1"/>
</dbReference>
<dbReference type="InterPro" id="IPR015425">
    <property type="entry name" value="FH2_Formin"/>
</dbReference>
<feature type="compositionally biased region" description="Pro residues" evidence="4">
    <location>
        <begin position="546"/>
        <end position="583"/>
    </location>
</feature>
<sequence>MGANASKVEGEAGGQGVWEIVGSVQPTASKPEYISDRVLAFAYEDVRLGVPSLERVLASSANVQSASDGYIDCLVSAAAFLQEHHSGSYMIVNLGGLLLEPKLYSMFGNSCVEFVVPWNAPIGCGVCPLDILFATCSSIHNWLSMDDDHIAVLHTRTAPGGHADQFLRFVAACYLTYSLEFDHVSEALDVVMPDKAKGSAQQPRRRGSMGSLIRSPLSVTMNSPLKKKWLKGKPDSQDQRPSSRERASPSQRRYGQYFMNVLHSPVLPQWQRTPVLLRRIVLSFEPLGGTCGNQHFSVGTSATSGAGGEPVLVVHRRGQEIWAGVADTGDIQSRRDLVGFEPELLVVGDVVLSLWAGDRQRQHEMPIFSIPLNTAFVDRSVMRLTSRQVEQSANFPLPDDFFIDITFDDLDQRALDRHSSLPQDALMSLDEARHGWKSVLAATSGMSVTDFYAYEDVVHEIQARHATLSRGSSEGVDRAQSDLREALKDIRAAQVDQEDGEGEGALDPEPTINANPAPPPPLPQAKEQPRPVAHKAAASLAALAVSPPPPPPPPPPSGGVPPPPPPPPRPGVPGAPPPPPPPGGALRGARKPYTGPKLRSWYWQAVNNVQGTVWSEIAAAPFVTGSRAESVRCRLVDLFPARAAGKQVKASGSASKAASLVKYIPLARANNISIMLTQFRGGGHEGLREAILGGRDFTLEQLGVLLQLIPTEEETRIMANVDPKDAPGLSEPEKFLLALSKIPRLRNKIQCRVFMSQFDTWAAEFREGLAANLEACRAARSNPLLRSILGTSLAVGNLLHIGTSRHGAHGIRLESLLKMRDLRVTRGVKDATGRGARNLLDVVASEVAEGSGRRESLREELRAVHRATAYPQSDLLALMNQLEAGLAMVRAELEAGGGDPAWLADFEAKARRAKAECEEEAEGTLREAAEVVTFFGEGRNASSEEVFATLWSLAGQYDEALDRVPKNSK</sequence>
<dbReference type="AlphaFoldDB" id="A0AAX4P4Y4"/>
<reference evidence="7 8" key="1">
    <citation type="submission" date="2024-03" db="EMBL/GenBank/DDBJ databases">
        <title>Complete genome sequence of the green alga Chloropicon roscoffensis RCC1871.</title>
        <authorList>
            <person name="Lemieux C."/>
            <person name="Pombert J.-F."/>
            <person name="Otis C."/>
            <person name="Turmel M."/>
        </authorList>
    </citation>
    <scope>NUCLEOTIDE SEQUENCE [LARGE SCALE GENOMIC DNA]</scope>
    <source>
        <strain evidence="7 8">RCC1871</strain>
    </source>
</reference>
<feature type="domain" description="FH2" evidence="6">
    <location>
        <begin position="588"/>
        <end position="969"/>
    </location>
</feature>
<keyword evidence="8" id="KW-1185">Reference proteome</keyword>
<dbReference type="InterPro" id="IPR014020">
    <property type="entry name" value="Tensin_C2-dom"/>
</dbReference>
<dbReference type="SUPFAM" id="SSF101447">
    <property type="entry name" value="Formin homology 2 domain (FH2 domain)"/>
    <property type="match status" value="1"/>
</dbReference>
<evidence type="ECO:0000259" key="6">
    <source>
        <dbReference type="PROSITE" id="PS51444"/>
    </source>
</evidence>
<dbReference type="Gene3D" id="1.20.58.2220">
    <property type="entry name" value="Formin, FH2 domain"/>
    <property type="match status" value="1"/>
</dbReference>
<evidence type="ECO:0000313" key="8">
    <source>
        <dbReference type="Proteomes" id="UP001472866"/>
    </source>
</evidence>
<feature type="region of interest" description="Disordered" evidence="4">
    <location>
        <begin position="492"/>
        <end position="591"/>
    </location>
</feature>
<dbReference type="Gene3D" id="3.90.190.10">
    <property type="entry name" value="Protein tyrosine phosphatase superfamily"/>
    <property type="match status" value="1"/>
</dbReference>
<feature type="compositionally biased region" description="Acidic residues" evidence="4">
    <location>
        <begin position="496"/>
        <end position="506"/>
    </location>
</feature>
<feature type="domain" description="C2 tensin-type" evidence="5">
    <location>
        <begin position="272"/>
        <end position="410"/>
    </location>
</feature>
<feature type="region of interest" description="Disordered" evidence="4">
    <location>
        <begin position="226"/>
        <end position="251"/>
    </location>
</feature>
<dbReference type="Proteomes" id="UP001472866">
    <property type="component" value="Chromosome 03"/>
</dbReference>
<dbReference type="PROSITE" id="PS51182">
    <property type="entry name" value="C2_TENSIN"/>
    <property type="match status" value="1"/>
</dbReference>
<evidence type="ECO:0000259" key="5">
    <source>
        <dbReference type="PROSITE" id="PS51182"/>
    </source>
</evidence>
<proteinExistence type="inferred from homology"/>
<dbReference type="InterPro" id="IPR042201">
    <property type="entry name" value="FH2_Formin_sf"/>
</dbReference>
<dbReference type="PROSITE" id="PS51444">
    <property type="entry name" value="FH2"/>
    <property type="match status" value="1"/>
</dbReference>
<dbReference type="Gene3D" id="2.60.40.1110">
    <property type="match status" value="1"/>
</dbReference>
<dbReference type="InterPro" id="IPR029021">
    <property type="entry name" value="Prot-tyrosine_phosphatase-like"/>
</dbReference>
<dbReference type="PANTHER" id="PTHR45733:SF8">
    <property type="entry name" value="FORMIN-J"/>
    <property type="match status" value="1"/>
</dbReference>
<evidence type="ECO:0000256" key="3">
    <source>
        <dbReference type="RuleBase" id="RU361260"/>
    </source>
</evidence>
<comment type="similarity">
    <text evidence="1">Belongs to the formin-like family. Class-II subfamily.</text>
</comment>
<name>A0AAX4P4Y4_9CHLO</name>
<evidence type="ECO:0000256" key="4">
    <source>
        <dbReference type="SAM" id="MobiDB-lite"/>
    </source>
</evidence>
<feature type="compositionally biased region" description="Basic and acidic residues" evidence="4">
    <location>
        <begin position="232"/>
        <end position="247"/>
    </location>
</feature>
<dbReference type="GO" id="GO:0004721">
    <property type="term" value="F:phosphoprotein phosphatase activity"/>
    <property type="evidence" value="ECO:0007669"/>
    <property type="project" value="UniProtKB-KW"/>
</dbReference>
<dbReference type="InterPro" id="IPR051144">
    <property type="entry name" value="Formin_homology_domain"/>
</dbReference>
<evidence type="ECO:0000256" key="1">
    <source>
        <dbReference type="ARBA" id="ARBA00006468"/>
    </source>
</evidence>
<evidence type="ECO:0000256" key="2">
    <source>
        <dbReference type="ARBA" id="ARBA00022912"/>
    </source>
</evidence>
<dbReference type="EMBL" id="CP151503">
    <property type="protein sequence ID" value="WZN60958.1"/>
    <property type="molecule type" value="Genomic_DNA"/>
</dbReference>
<dbReference type="PANTHER" id="PTHR45733">
    <property type="entry name" value="FORMIN-J"/>
    <property type="match status" value="1"/>
</dbReference>
<protein>
    <recommendedName>
        <fullName evidence="3">Formin-like protein</fullName>
    </recommendedName>
</protein>
<feature type="compositionally biased region" description="Low complexity" evidence="4">
    <location>
        <begin position="536"/>
        <end position="545"/>
    </location>
</feature>
<accession>A0AAX4P4Y4</accession>
<dbReference type="SMART" id="SM00498">
    <property type="entry name" value="FH2"/>
    <property type="match status" value="1"/>
</dbReference>
<evidence type="ECO:0000313" key="7">
    <source>
        <dbReference type="EMBL" id="WZN60958.1"/>
    </source>
</evidence>
<gene>
    <name evidence="7" type="ORF">HKI87_03g24920</name>
</gene>